<evidence type="ECO:0000256" key="1">
    <source>
        <dbReference type="SAM" id="MobiDB-lite"/>
    </source>
</evidence>
<gene>
    <name evidence="2" type="primary">BRIP1</name>
    <name evidence="2" type="ORF">P7K49_011079</name>
</gene>
<proteinExistence type="predicted"/>
<organism evidence="2 3">
    <name type="scientific">Saguinus oedipus</name>
    <name type="common">Cotton-top tamarin</name>
    <name type="synonym">Oedipomidas oedipus</name>
    <dbReference type="NCBI Taxonomy" id="9490"/>
    <lineage>
        <taxon>Eukaryota</taxon>
        <taxon>Metazoa</taxon>
        <taxon>Chordata</taxon>
        <taxon>Craniata</taxon>
        <taxon>Vertebrata</taxon>
        <taxon>Euteleostomi</taxon>
        <taxon>Mammalia</taxon>
        <taxon>Eutheria</taxon>
        <taxon>Euarchontoglires</taxon>
        <taxon>Primates</taxon>
        <taxon>Haplorrhini</taxon>
        <taxon>Platyrrhini</taxon>
        <taxon>Cebidae</taxon>
        <taxon>Callitrichinae</taxon>
        <taxon>Saguinus</taxon>
    </lineage>
</organism>
<comment type="caution">
    <text evidence="2">The sequence shown here is derived from an EMBL/GenBank/DDBJ whole genome shotgun (WGS) entry which is preliminary data.</text>
</comment>
<evidence type="ECO:0000313" key="2">
    <source>
        <dbReference type="EMBL" id="KAK2111333.1"/>
    </source>
</evidence>
<feature type="compositionally biased region" description="Polar residues" evidence="1">
    <location>
        <begin position="46"/>
        <end position="58"/>
    </location>
</feature>
<accession>A0ABQ9VPM7</accession>
<evidence type="ECO:0000313" key="3">
    <source>
        <dbReference type="Proteomes" id="UP001266305"/>
    </source>
</evidence>
<protein>
    <submittedName>
        <fullName evidence="2">Fanconi anemia group J protein</fullName>
    </submittedName>
</protein>
<dbReference type="EMBL" id="JASSZA010000005">
    <property type="protein sequence ID" value="KAK2111333.1"/>
    <property type="molecule type" value="Genomic_DNA"/>
</dbReference>
<sequence length="194" mass="21769">MVATAKYRTDNLRERWKPADEGVIEKAEVPSSCCCTCHSKDFTNNDMNQGTSRHFNNPSTPPSERNETSSACQARDMNVEKLNSPAKTTLAAKLSAKKQASIYRDENDDFQVEKKRIRPLETAQQIRKRHCFGTEVHNSDAKLDSGKTIKLNSPLGKINSLSPQKDFQSLQGLEDLAATLLEPQLKWLGMTPFL</sequence>
<keyword evidence="3" id="KW-1185">Reference proteome</keyword>
<name>A0ABQ9VPM7_SAGOE</name>
<reference evidence="2 3" key="1">
    <citation type="submission" date="2023-05" db="EMBL/GenBank/DDBJ databases">
        <title>B98-5 Cell Line De Novo Hybrid Assembly: An Optical Mapping Approach.</title>
        <authorList>
            <person name="Kananen K."/>
            <person name="Auerbach J.A."/>
            <person name="Kautto E."/>
            <person name="Blachly J.S."/>
        </authorList>
    </citation>
    <scope>NUCLEOTIDE SEQUENCE [LARGE SCALE GENOMIC DNA]</scope>
    <source>
        <strain evidence="2">B95-8</strain>
        <tissue evidence="2">Cell line</tissue>
    </source>
</reference>
<dbReference type="Proteomes" id="UP001266305">
    <property type="component" value="Unassembled WGS sequence"/>
</dbReference>
<feature type="region of interest" description="Disordered" evidence="1">
    <location>
        <begin position="46"/>
        <end position="70"/>
    </location>
</feature>